<dbReference type="Proteomes" id="UP000824120">
    <property type="component" value="Chromosome 1"/>
</dbReference>
<gene>
    <name evidence="2" type="ORF">H5410_001502</name>
</gene>
<organism evidence="2 3">
    <name type="scientific">Solanum commersonii</name>
    <name type="common">Commerson's wild potato</name>
    <name type="synonym">Commerson's nightshade</name>
    <dbReference type="NCBI Taxonomy" id="4109"/>
    <lineage>
        <taxon>Eukaryota</taxon>
        <taxon>Viridiplantae</taxon>
        <taxon>Streptophyta</taxon>
        <taxon>Embryophyta</taxon>
        <taxon>Tracheophyta</taxon>
        <taxon>Spermatophyta</taxon>
        <taxon>Magnoliopsida</taxon>
        <taxon>eudicotyledons</taxon>
        <taxon>Gunneridae</taxon>
        <taxon>Pentapetalae</taxon>
        <taxon>asterids</taxon>
        <taxon>lamiids</taxon>
        <taxon>Solanales</taxon>
        <taxon>Solanaceae</taxon>
        <taxon>Solanoideae</taxon>
        <taxon>Solaneae</taxon>
        <taxon>Solanum</taxon>
    </lineage>
</organism>
<keyword evidence="3" id="KW-1185">Reference proteome</keyword>
<feature type="compositionally biased region" description="Basic and acidic residues" evidence="1">
    <location>
        <begin position="33"/>
        <end position="50"/>
    </location>
</feature>
<evidence type="ECO:0000313" key="2">
    <source>
        <dbReference type="EMBL" id="KAG5629785.1"/>
    </source>
</evidence>
<dbReference type="EMBL" id="JACXVP010000001">
    <property type="protein sequence ID" value="KAG5629785.1"/>
    <property type="molecule type" value="Genomic_DNA"/>
</dbReference>
<feature type="compositionally biased region" description="Polar residues" evidence="1">
    <location>
        <begin position="164"/>
        <end position="173"/>
    </location>
</feature>
<evidence type="ECO:0000256" key="1">
    <source>
        <dbReference type="SAM" id="MobiDB-lite"/>
    </source>
</evidence>
<comment type="caution">
    <text evidence="2">The sequence shown here is derived from an EMBL/GenBank/DDBJ whole genome shotgun (WGS) entry which is preliminary data.</text>
</comment>
<feature type="region of interest" description="Disordered" evidence="1">
    <location>
        <begin position="119"/>
        <end position="173"/>
    </location>
</feature>
<sequence>ERKNDQHIKFLQERLKILQFDINQTIPLPIIDNPKEQKSSPSHSKMDKTGVHSPTNVERAIISAKGTISPVQMVTGKDLSNPLMADNLLKSVRTLPASFNNIATTGTETSNKTREVIQEYPNPEPEPVNSDPEDLGSRSDEYNPSMDQFAQDLSEDNDFGMSFDSISLHNLDT</sequence>
<feature type="region of interest" description="Disordered" evidence="1">
    <location>
        <begin position="30"/>
        <end position="54"/>
    </location>
</feature>
<proteinExistence type="predicted"/>
<dbReference type="OrthoDB" id="1326213at2759"/>
<evidence type="ECO:0000313" key="3">
    <source>
        <dbReference type="Proteomes" id="UP000824120"/>
    </source>
</evidence>
<name>A0A9J6AZE1_SOLCO</name>
<dbReference type="AlphaFoldDB" id="A0A9J6AZE1"/>
<protein>
    <submittedName>
        <fullName evidence="2">Uncharacterized protein</fullName>
    </submittedName>
</protein>
<accession>A0A9J6AZE1</accession>
<feature type="non-terminal residue" evidence="2">
    <location>
        <position position="173"/>
    </location>
</feature>
<reference evidence="2 3" key="1">
    <citation type="submission" date="2020-09" db="EMBL/GenBank/DDBJ databases">
        <title>De no assembly of potato wild relative species, Solanum commersonii.</title>
        <authorList>
            <person name="Cho K."/>
        </authorList>
    </citation>
    <scope>NUCLEOTIDE SEQUENCE [LARGE SCALE GENOMIC DNA]</scope>
    <source>
        <strain evidence="2">LZ3.2</strain>
        <tissue evidence="2">Leaf</tissue>
    </source>
</reference>